<name>A0ABS7WXK6_9GAMM</name>
<dbReference type="Pfam" id="PF04134">
    <property type="entry name" value="DCC1-like"/>
    <property type="match status" value="1"/>
</dbReference>
<dbReference type="InterPro" id="IPR007263">
    <property type="entry name" value="DCC1-like"/>
</dbReference>
<comment type="caution">
    <text evidence="1">The sequence shown here is derived from an EMBL/GenBank/DDBJ whole genome shotgun (WGS) entry which is preliminary data.</text>
</comment>
<dbReference type="Proteomes" id="UP001319883">
    <property type="component" value="Unassembled WGS sequence"/>
</dbReference>
<evidence type="ECO:0000313" key="2">
    <source>
        <dbReference type="Proteomes" id="UP001319883"/>
    </source>
</evidence>
<dbReference type="PANTHER" id="PTHR34290:SF2">
    <property type="entry name" value="OS04G0668800 PROTEIN"/>
    <property type="match status" value="1"/>
</dbReference>
<organism evidence="1 2">
    <name type="scientific">Modicisalibacter tunisiensis</name>
    <dbReference type="NCBI Taxonomy" id="390637"/>
    <lineage>
        <taxon>Bacteria</taxon>
        <taxon>Pseudomonadati</taxon>
        <taxon>Pseudomonadota</taxon>
        <taxon>Gammaproteobacteria</taxon>
        <taxon>Oceanospirillales</taxon>
        <taxon>Halomonadaceae</taxon>
        <taxon>Modicisalibacter</taxon>
    </lineage>
</organism>
<reference evidence="1 2" key="1">
    <citation type="submission" date="2021-05" db="EMBL/GenBank/DDBJ databases">
        <title>Petroleum and Energy Research Collection (APPE): ex situ preservation of microbial diversity associated with the oil industry and exploitation of its biotechnological potential.</title>
        <authorList>
            <person name="Paixao C.T.M."/>
            <person name="Gomes M.B."/>
            <person name="Oliveira V.M."/>
        </authorList>
    </citation>
    <scope>NUCLEOTIDE SEQUENCE [LARGE SCALE GENOMIC DNA]</scope>
    <source>
        <strain evidence="1 2">LIT2</strain>
    </source>
</reference>
<proteinExistence type="predicted"/>
<accession>A0ABS7WXK6</accession>
<keyword evidence="2" id="KW-1185">Reference proteome</keyword>
<sequence>MTSPATAQPPLTMLYDGDCPICQRQVAWIQRQRHRERIRCVNIRAADFSPAAWGREWQELLGRMFARDGRGEWFAGMAAVRAMLALLGYRRLVWLSLRPGLKGLLDRGYLWVARHRFTLGRLLPTRY</sequence>
<dbReference type="RefSeq" id="WP_224415784.1">
    <property type="nucleotide sequence ID" value="NZ_JAGXFC010000001.1"/>
</dbReference>
<dbReference type="EMBL" id="JAGXFD010000001">
    <property type="protein sequence ID" value="MBZ9567357.1"/>
    <property type="molecule type" value="Genomic_DNA"/>
</dbReference>
<evidence type="ECO:0000313" key="1">
    <source>
        <dbReference type="EMBL" id="MBZ9567357.1"/>
    </source>
</evidence>
<dbReference type="InterPro" id="IPR044691">
    <property type="entry name" value="DCC1_Trx"/>
</dbReference>
<dbReference type="PANTHER" id="PTHR34290">
    <property type="entry name" value="SI:CH73-390P7.2"/>
    <property type="match status" value="1"/>
</dbReference>
<gene>
    <name evidence="1" type="ORF">KGQ91_06650</name>
</gene>
<protein>
    <submittedName>
        <fullName evidence="1">DUF393 domain-containing protein</fullName>
    </submittedName>
</protein>